<dbReference type="InterPro" id="IPR041698">
    <property type="entry name" value="Methyltransf_25"/>
</dbReference>
<dbReference type="AlphaFoldDB" id="A0A9P6VPX6"/>
<dbReference type="EMBL" id="VNKQ01000003">
    <property type="protein sequence ID" value="KAG0652025.1"/>
    <property type="molecule type" value="Genomic_DNA"/>
</dbReference>
<reference evidence="2" key="1">
    <citation type="submission" date="2019-07" db="EMBL/GenBank/DDBJ databases">
        <title>Hyphodiscus hymeniophilus genome sequencing and assembly.</title>
        <authorList>
            <person name="Kramer G."/>
            <person name="Nodwell J."/>
        </authorList>
    </citation>
    <scope>NUCLEOTIDE SEQUENCE</scope>
    <source>
        <strain evidence="2">ATCC 34498</strain>
    </source>
</reference>
<name>A0A9P6VPX6_9HELO</name>
<evidence type="ECO:0000259" key="1">
    <source>
        <dbReference type="Pfam" id="PF13649"/>
    </source>
</evidence>
<gene>
    <name evidence="2" type="ORF">D0Z07_1014</name>
</gene>
<dbReference type="InterPro" id="IPR029063">
    <property type="entry name" value="SAM-dependent_MTases_sf"/>
</dbReference>
<dbReference type="Gene3D" id="3.40.50.150">
    <property type="entry name" value="Vaccinia Virus protein VP39"/>
    <property type="match status" value="1"/>
</dbReference>
<keyword evidence="3" id="KW-1185">Reference proteome</keyword>
<organism evidence="2 3">
    <name type="scientific">Hyphodiscus hymeniophilus</name>
    <dbReference type="NCBI Taxonomy" id="353542"/>
    <lineage>
        <taxon>Eukaryota</taxon>
        <taxon>Fungi</taxon>
        <taxon>Dikarya</taxon>
        <taxon>Ascomycota</taxon>
        <taxon>Pezizomycotina</taxon>
        <taxon>Leotiomycetes</taxon>
        <taxon>Helotiales</taxon>
        <taxon>Hyphodiscaceae</taxon>
        <taxon>Hyphodiscus</taxon>
    </lineage>
</organism>
<dbReference type="OrthoDB" id="2013972at2759"/>
<comment type="caution">
    <text evidence="2">The sequence shown here is derived from an EMBL/GenBank/DDBJ whole genome shotgun (WGS) entry which is preliminary data.</text>
</comment>
<sequence length="117" mass="12117">MAAFTPKQCLPPSPALMAELMGYCSLQIAHQTVALAEPKPGAIVLDNACGNGAVTLSIINAKKPSEVTIHATDLNARMCEVTASQAASKGWADPVTTAAMPAAALTFDDSSFLPQLF</sequence>
<dbReference type="Proteomes" id="UP000785200">
    <property type="component" value="Unassembled WGS sequence"/>
</dbReference>
<feature type="domain" description="Methyltransferase" evidence="1">
    <location>
        <begin position="44"/>
        <end position="112"/>
    </location>
</feature>
<protein>
    <recommendedName>
        <fullName evidence="1">Methyltransferase domain-containing protein</fullName>
    </recommendedName>
</protein>
<proteinExistence type="predicted"/>
<evidence type="ECO:0000313" key="2">
    <source>
        <dbReference type="EMBL" id="KAG0652025.1"/>
    </source>
</evidence>
<evidence type="ECO:0000313" key="3">
    <source>
        <dbReference type="Proteomes" id="UP000785200"/>
    </source>
</evidence>
<dbReference type="SUPFAM" id="SSF53335">
    <property type="entry name" value="S-adenosyl-L-methionine-dependent methyltransferases"/>
    <property type="match status" value="1"/>
</dbReference>
<dbReference type="Pfam" id="PF13649">
    <property type="entry name" value="Methyltransf_25"/>
    <property type="match status" value="1"/>
</dbReference>
<accession>A0A9P6VPX6</accession>